<proteinExistence type="predicted"/>
<dbReference type="InterPro" id="IPR003961">
    <property type="entry name" value="FN3_dom"/>
</dbReference>
<evidence type="ECO:0000313" key="7">
    <source>
        <dbReference type="Proteomes" id="UP000620156"/>
    </source>
</evidence>
<keyword evidence="4" id="KW-1133">Transmembrane helix</keyword>
<feature type="compositionally biased region" description="Basic and acidic residues" evidence="3">
    <location>
        <begin position="20"/>
        <end position="36"/>
    </location>
</feature>
<dbReference type="SMART" id="SM00060">
    <property type="entry name" value="FN3"/>
    <property type="match status" value="1"/>
</dbReference>
<keyword evidence="1" id="KW-0378">Hydrolase</keyword>
<dbReference type="CDD" id="cd00063">
    <property type="entry name" value="FN3"/>
    <property type="match status" value="1"/>
</dbReference>
<keyword evidence="4" id="KW-0472">Membrane</keyword>
<comment type="caution">
    <text evidence="6">The sequence shown here is derived from an EMBL/GenBank/DDBJ whole genome shotgun (WGS) entry which is preliminary data.</text>
</comment>
<reference evidence="6" key="1">
    <citation type="journal article" date="2014" name="Int. J. Syst. Evol. Microbiol.">
        <title>Complete genome sequence of Corynebacterium casei LMG S-19264T (=DSM 44701T), isolated from a smear-ripened cheese.</title>
        <authorList>
            <consortium name="US DOE Joint Genome Institute (JGI-PGF)"/>
            <person name="Walter F."/>
            <person name="Albersmeier A."/>
            <person name="Kalinowski J."/>
            <person name="Ruckert C."/>
        </authorList>
    </citation>
    <scope>NUCLEOTIDE SEQUENCE</scope>
    <source>
        <strain evidence="6">JCM 3131</strain>
    </source>
</reference>
<dbReference type="EMBL" id="BMQK01000019">
    <property type="protein sequence ID" value="GGQ82293.1"/>
    <property type="molecule type" value="Genomic_DNA"/>
</dbReference>
<evidence type="ECO:0000256" key="4">
    <source>
        <dbReference type="SAM" id="Phobius"/>
    </source>
</evidence>
<reference evidence="6" key="2">
    <citation type="submission" date="2020-09" db="EMBL/GenBank/DDBJ databases">
        <authorList>
            <person name="Sun Q."/>
            <person name="Ohkuma M."/>
        </authorList>
    </citation>
    <scope>NUCLEOTIDE SEQUENCE</scope>
    <source>
        <strain evidence="6">JCM 3131</strain>
    </source>
</reference>
<organism evidence="6 7">
    <name type="scientific">Streptomyces ruber</name>
    <dbReference type="NCBI Taxonomy" id="83378"/>
    <lineage>
        <taxon>Bacteria</taxon>
        <taxon>Bacillati</taxon>
        <taxon>Actinomycetota</taxon>
        <taxon>Actinomycetes</taxon>
        <taxon>Kitasatosporales</taxon>
        <taxon>Streptomycetaceae</taxon>
        <taxon>Streptomyces</taxon>
    </lineage>
</organism>
<dbReference type="GO" id="GO:0016798">
    <property type="term" value="F:hydrolase activity, acting on glycosyl bonds"/>
    <property type="evidence" value="ECO:0007669"/>
    <property type="project" value="UniProtKB-KW"/>
</dbReference>
<dbReference type="Proteomes" id="UP000620156">
    <property type="component" value="Unassembled WGS sequence"/>
</dbReference>
<accession>A0A918BNP6</accession>
<name>A0A918BNP6_9ACTN</name>
<feature type="transmembrane region" description="Helical" evidence="4">
    <location>
        <begin position="42"/>
        <end position="66"/>
    </location>
</feature>
<dbReference type="Pfam" id="PF00041">
    <property type="entry name" value="fn3"/>
    <property type="match status" value="1"/>
</dbReference>
<feature type="compositionally biased region" description="Low complexity" evidence="3">
    <location>
        <begin position="82"/>
        <end position="95"/>
    </location>
</feature>
<evidence type="ECO:0000256" key="1">
    <source>
        <dbReference type="ARBA" id="ARBA00023295"/>
    </source>
</evidence>
<dbReference type="SUPFAM" id="SSF49265">
    <property type="entry name" value="Fibronectin type III"/>
    <property type="match status" value="1"/>
</dbReference>
<evidence type="ECO:0000256" key="2">
    <source>
        <dbReference type="ARBA" id="ARBA00023326"/>
    </source>
</evidence>
<keyword evidence="7" id="KW-1185">Reference proteome</keyword>
<dbReference type="AlphaFoldDB" id="A0A918BNP6"/>
<evidence type="ECO:0000313" key="6">
    <source>
        <dbReference type="EMBL" id="GGQ82293.1"/>
    </source>
</evidence>
<keyword evidence="4" id="KW-0812">Transmembrane</keyword>
<keyword evidence="1" id="KW-0326">Glycosidase</keyword>
<feature type="region of interest" description="Disordered" evidence="3">
    <location>
        <begin position="1"/>
        <end position="38"/>
    </location>
</feature>
<gene>
    <name evidence="6" type="ORF">GCM10010145_60020</name>
</gene>
<keyword evidence="2" id="KW-0119">Carbohydrate metabolism</keyword>
<protein>
    <recommendedName>
        <fullName evidence="5">Fibronectin type-III domain-containing protein</fullName>
    </recommendedName>
</protein>
<dbReference type="InterPro" id="IPR036116">
    <property type="entry name" value="FN3_sf"/>
</dbReference>
<dbReference type="Gene3D" id="2.60.40.10">
    <property type="entry name" value="Immunoglobulins"/>
    <property type="match status" value="1"/>
</dbReference>
<dbReference type="GO" id="GO:0000272">
    <property type="term" value="P:polysaccharide catabolic process"/>
    <property type="evidence" value="ECO:0007669"/>
    <property type="project" value="UniProtKB-KW"/>
</dbReference>
<dbReference type="InterPro" id="IPR013783">
    <property type="entry name" value="Ig-like_fold"/>
</dbReference>
<evidence type="ECO:0000256" key="3">
    <source>
        <dbReference type="SAM" id="MobiDB-lite"/>
    </source>
</evidence>
<feature type="domain" description="Fibronectin type-III" evidence="5">
    <location>
        <begin position="97"/>
        <end position="182"/>
    </location>
</feature>
<feature type="region of interest" description="Disordered" evidence="3">
    <location>
        <begin position="76"/>
        <end position="96"/>
    </location>
</feature>
<evidence type="ECO:0000259" key="5">
    <source>
        <dbReference type="PROSITE" id="PS50853"/>
    </source>
</evidence>
<sequence>MKVQRESEISGNLGDSRATGVDRDGRNRTPVREQPRRQSNGVVLAQIFAIVVGAMSAVLAVLIVLAHAGIHVLPDPEPDPNPSSSPSGPVTSPTVLAPRGLAVTGTTSTTISFQWTEVENATSYKIYDGRGGYLESSNDAVATMEGLAPGTSYSYTVTAVNPAGKGVESGKSRVIHATTTAK</sequence>
<keyword evidence="2" id="KW-0624">Polysaccharide degradation</keyword>
<dbReference type="PROSITE" id="PS50853">
    <property type="entry name" value="FN3"/>
    <property type="match status" value="1"/>
</dbReference>